<dbReference type="GO" id="GO:0015631">
    <property type="term" value="F:tubulin binding"/>
    <property type="evidence" value="ECO:0007669"/>
    <property type="project" value="TreeGrafter"/>
</dbReference>
<accession>A0A835YEZ0</accession>
<feature type="compositionally biased region" description="Low complexity" evidence="4">
    <location>
        <begin position="828"/>
        <end position="846"/>
    </location>
</feature>
<dbReference type="PANTHER" id="PTHR12241:SF147">
    <property type="entry name" value="TUBULIN POLYGLUTAMYLASE TTLL7"/>
    <property type="match status" value="1"/>
</dbReference>
<feature type="region of interest" description="Disordered" evidence="4">
    <location>
        <begin position="595"/>
        <end position="625"/>
    </location>
</feature>
<dbReference type="PANTHER" id="PTHR12241">
    <property type="entry name" value="TUBULIN POLYGLUTAMYLASE"/>
    <property type="match status" value="1"/>
</dbReference>
<evidence type="ECO:0000256" key="4">
    <source>
        <dbReference type="SAM" id="MobiDB-lite"/>
    </source>
</evidence>
<dbReference type="GO" id="GO:0036064">
    <property type="term" value="C:ciliary basal body"/>
    <property type="evidence" value="ECO:0007669"/>
    <property type="project" value="TreeGrafter"/>
</dbReference>
<feature type="compositionally biased region" description="Low complexity" evidence="4">
    <location>
        <begin position="854"/>
        <end position="865"/>
    </location>
</feature>
<dbReference type="SUPFAM" id="SSF56059">
    <property type="entry name" value="Glutathione synthetase ATP-binding domain-like"/>
    <property type="match status" value="1"/>
</dbReference>
<dbReference type="GO" id="GO:0000226">
    <property type="term" value="P:microtubule cytoskeleton organization"/>
    <property type="evidence" value="ECO:0007669"/>
    <property type="project" value="TreeGrafter"/>
</dbReference>
<feature type="compositionally biased region" description="Gly residues" evidence="4">
    <location>
        <begin position="733"/>
        <end position="758"/>
    </location>
</feature>
<feature type="compositionally biased region" description="Low complexity" evidence="4">
    <location>
        <begin position="685"/>
        <end position="714"/>
    </location>
</feature>
<feature type="compositionally biased region" description="Gly residues" evidence="4">
    <location>
        <begin position="658"/>
        <end position="667"/>
    </location>
</feature>
<keyword evidence="3" id="KW-0067">ATP-binding</keyword>
<feature type="region of interest" description="Disordered" evidence="4">
    <location>
        <begin position="828"/>
        <end position="904"/>
    </location>
</feature>
<feature type="compositionally biased region" description="Low complexity" evidence="4">
    <location>
        <begin position="1164"/>
        <end position="1174"/>
    </location>
</feature>
<feature type="region of interest" description="Disordered" evidence="4">
    <location>
        <begin position="468"/>
        <end position="546"/>
    </location>
</feature>
<comment type="caution">
    <text evidence="5">The sequence shown here is derived from an EMBL/GenBank/DDBJ whole genome shotgun (WGS) entry which is preliminary data.</text>
</comment>
<feature type="region of interest" description="Disordered" evidence="4">
    <location>
        <begin position="1201"/>
        <end position="1255"/>
    </location>
</feature>
<feature type="region of interest" description="Disordered" evidence="4">
    <location>
        <begin position="656"/>
        <end position="794"/>
    </location>
</feature>
<feature type="compositionally biased region" description="Pro residues" evidence="4">
    <location>
        <begin position="533"/>
        <end position="545"/>
    </location>
</feature>
<protein>
    <submittedName>
        <fullName evidence="5">Uncharacterized protein</fullName>
    </submittedName>
</protein>
<keyword evidence="1" id="KW-0436">Ligase</keyword>
<feature type="region of interest" description="Disordered" evidence="4">
    <location>
        <begin position="948"/>
        <end position="1002"/>
    </location>
</feature>
<keyword evidence="2" id="KW-0547">Nucleotide-binding</keyword>
<evidence type="ECO:0000313" key="5">
    <source>
        <dbReference type="EMBL" id="KAG2499671.1"/>
    </source>
</evidence>
<dbReference type="InterPro" id="IPR004344">
    <property type="entry name" value="TTL/TTLL_fam"/>
</dbReference>
<feature type="region of interest" description="Disordered" evidence="4">
    <location>
        <begin position="1046"/>
        <end position="1088"/>
    </location>
</feature>
<feature type="compositionally biased region" description="Gly residues" evidence="4">
    <location>
        <begin position="784"/>
        <end position="794"/>
    </location>
</feature>
<keyword evidence="6" id="KW-1185">Reference proteome</keyword>
<name>A0A835YEZ0_9CHLO</name>
<feature type="compositionally biased region" description="Low complexity" evidence="4">
    <location>
        <begin position="518"/>
        <end position="532"/>
    </location>
</feature>
<feature type="compositionally biased region" description="Low complexity" evidence="4">
    <location>
        <begin position="390"/>
        <end position="407"/>
    </location>
</feature>
<dbReference type="Pfam" id="PF03133">
    <property type="entry name" value="TTL"/>
    <property type="match status" value="1"/>
</dbReference>
<feature type="compositionally biased region" description="Low complexity" evidence="4">
    <location>
        <begin position="1058"/>
        <end position="1088"/>
    </location>
</feature>
<feature type="region of interest" description="Disordered" evidence="4">
    <location>
        <begin position="1138"/>
        <end position="1182"/>
    </location>
</feature>
<feature type="compositionally biased region" description="Basic and acidic residues" evidence="4">
    <location>
        <begin position="477"/>
        <end position="506"/>
    </location>
</feature>
<evidence type="ECO:0000256" key="2">
    <source>
        <dbReference type="ARBA" id="ARBA00022741"/>
    </source>
</evidence>
<sequence>MKLTRVQKINHFSGMLEICRKRAMARNLMKMARHFPQHYDFFPRTFTLPTDREEFMADIRSRGKKQVYILKPDAGCQGRGIRLVQGGKEEVVTRVLNEMATPNIVAQHYLVNPLLIHGYKFDLRIYALVLSCDPMRVFLFHEGLARFCTEKYSPPKASNLDVAFMHLTNYAVNKKNEAFVAASAANDEEGDASKWCLAQLKHYINSTGHSYDQVWGDIADLIIKSLCSVQPILRNNYRSVLPPDNDGFSCFEILGYDVMLDDAYRPWLIEVNHSPSFNIDSPLDLTIKEELITQTIELVRVDPKLIAKTKKAERRAATSRLLEPMHVKKAPPVRSGGPLGGAGGAGGGAGAGGGGAGAGAAGGGDKGEARDKGEREKGGGGTGAGDGEEASAGPGAGAAQSAAQSAAFVKPRTPEEYEAWRAKVLAARERYEAKHSGNFTRIFPSPDPAKQALYEELLKGANEVYQASFQARSKPAPSDDKKRKEDTETESQKAERLKQRALRDKLAQMAVERRRIKAQQQAQQQQAQQAQQPPLPAYLNPPPYMGPMGAGPYAPGGYPPGQLTAQPPHYVPLMPAGYQYDAALLYQQYHQQYGGGARGSEVYGERSDGAGSAASSRPVSALSTGGPAQDYLASAVQQHMQAAGGRLYSGHVARSAAGAGGNGGGSRSGSPANGGRTSAHHQHPHQVSAAQLLAHHQQQQQLALNQQLQTQGALPPHPFLGAPRRPASAASRAGGGGGAGGTAGASEGGDWPGTGAGLGPDLVATGRGASASGARAASPAPGFAPGGPAGGGGAGGAGRALGVGAVSGSGGADRAALLQLQQLQQAAAALSHPHPGGAVSAAGSARGHVRHAHSSALEAAGAAGERYPDLGSGSGEAGYGPGPGRGLGLTGSRPPSASASLRDKLQPGAAGATAAAVAAAALASVGVAGSHKHLAAAFWDGGMGAASTAAGGHDGGTAMPHLNSRPRPLSAGNGLRPTSSGGARRSPSPLGGLPPPLVGTGGGGYTSADMHLLGMLGHAPHMLMPQGMGGPGPGPLMVGPVASSKLIRSTSNPPAPTSPGSGTLPAAAGALAAPGSAGEGPGAASSSGRVYKTARAPAAVPLALTARGAASQALRRGEDDYLPTDDGSGPGVMYQPLSMPDAGAGPPPGMAYGGGPGAGGGAGRHWSAASHAGAQRQRSFTSGSTSGAAAAAAAAAAAGSGAAGHGGVSGAGPGTRLPVYPAPGGSPGMRPGGGPGSGRAGGGSPAGVGKGGPSGAAARLNTALAAAASGPGAHAVGLGYATGPGRGGGAGMVAGVGVGVGALQAGIEGLSFTAAGLSPGLDLDSQLRNAALASLNRKALTVTGRRVAQQ</sequence>
<evidence type="ECO:0000256" key="1">
    <source>
        <dbReference type="ARBA" id="ARBA00022598"/>
    </source>
</evidence>
<dbReference type="GO" id="GO:0070740">
    <property type="term" value="F:tubulin-glutamic acid ligase activity"/>
    <property type="evidence" value="ECO:0007669"/>
    <property type="project" value="TreeGrafter"/>
</dbReference>
<gene>
    <name evidence="5" type="ORF">HYH03_002606</name>
</gene>
<feature type="compositionally biased region" description="Basic and acidic residues" evidence="4">
    <location>
        <begin position="365"/>
        <end position="378"/>
    </location>
</feature>
<evidence type="ECO:0000256" key="3">
    <source>
        <dbReference type="ARBA" id="ARBA00022840"/>
    </source>
</evidence>
<dbReference type="Proteomes" id="UP000612055">
    <property type="component" value="Unassembled WGS sequence"/>
</dbReference>
<feature type="compositionally biased region" description="Gly residues" evidence="4">
    <location>
        <begin position="1201"/>
        <end position="1213"/>
    </location>
</feature>
<feature type="compositionally biased region" description="Gly residues" evidence="4">
    <location>
        <begin position="1151"/>
        <end position="1163"/>
    </location>
</feature>
<feature type="region of interest" description="Disordered" evidence="4">
    <location>
        <begin position="309"/>
        <end position="414"/>
    </location>
</feature>
<dbReference type="EMBL" id="JAEHOE010000006">
    <property type="protein sequence ID" value="KAG2499671.1"/>
    <property type="molecule type" value="Genomic_DNA"/>
</dbReference>
<dbReference type="Gene3D" id="3.30.470.20">
    <property type="entry name" value="ATP-grasp fold, B domain"/>
    <property type="match status" value="1"/>
</dbReference>
<feature type="compositionally biased region" description="Gly residues" evidence="4">
    <location>
        <begin position="337"/>
        <end position="364"/>
    </location>
</feature>
<organism evidence="5 6">
    <name type="scientific">Edaphochlamys debaryana</name>
    <dbReference type="NCBI Taxonomy" id="47281"/>
    <lineage>
        <taxon>Eukaryota</taxon>
        <taxon>Viridiplantae</taxon>
        <taxon>Chlorophyta</taxon>
        <taxon>core chlorophytes</taxon>
        <taxon>Chlorophyceae</taxon>
        <taxon>CS clade</taxon>
        <taxon>Chlamydomonadales</taxon>
        <taxon>Chlamydomonadales incertae sedis</taxon>
        <taxon>Edaphochlamys</taxon>
    </lineage>
</organism>
<feature type="compositionally biased region" description="Low complexity" evidence="4">
    <location>
        <begin position="721"/>
        <end position="732"/>
    </location>
</feature>
<feature type="compositionally biased region" description="Gly residues" evidence="4">
    <location>
        <begin position="1225"/>
        <end position="1254"/>
    </location>
</feature>
<reference evidence="5" key="1">
    <citation type="journal article" date="2020" name="bioRxiv">
        <title>Comparative genomics of Chlamydomonas.</title>
        <authorList>
            <person name="Craig R.J."/>
            <person name="Hasan A.R."/>
            <person name="Ness R.W."/>
            <person name="Keightley P.D."/>
        </authorList>
    </citation>
    <scope>NUCLEOTIDE SEQUENCE</scope>
    <source>
        <strain evidence="5">CCAP 11/70</strain>
    </source>
</reference>
<feature type="compositionally biased region" description="Gly residues" evidence="4">
    <location>
        <begin position="872"/>
        <end position="889"/>
    </location>
</feature>
<dbReference type="PROSITE" id="PS51221">
    <property type="entry name" value="TTL"/>
    <property type="match status" value="1"/>
</dbReference>
<dbReference type="GO" id="GO:0005524">
    <property type="term" value="F:ATP binding"/>
    <property type="evidence" value="ECO:0007669"/>
    <property type="project" value="UniProtKB-KW"/>
</dbReference>
<evidence type="ECO:0000313" key="6">
    <source>
        <dbReference type="Proteomes" id="UP000612055"/>
    </source>
</evidence>
<feature type="compositionally biased region" description="Low complexity" evidence="4">
    <location>
        <begin position="766"/>
        <end position="783"/>
    </location>
</feature>
<dbReference type="OrthoDB" id="202825at2759"/>
<proteinExistence type="predicted"/>